<dbReference type="EC" id="1.1.1.27" evidence="3"/>
<dbReference type="InterPro" id="IPR001236">
    <property type="entry name" value="Lactate/malate_DH_N"/>
</dbReference>
<evidence type="ECO:0000256" key="6">
    <source>
        <dbReference type="ARBA" id="ARBA00049258"/>
    </source>
</evidence>
<dbReference type="SUPFAM" id="SSF51735">
    <property type="entry name" value="NAD(P)-binding Rossmann-fold domains"/>
    <property type="match status" value="1"/>
</dbReference>
<evidence type="ECO:0000256" key="1">
    <source>
        <dbReference type="ARBA" id="ARBA00004843"/>
    </source>
</evidence>
<dbReference type="Pfam" id="PF02866">
    <property type="entry name" value="Ldh_1_C"/>
    <property type="match status" value="1"/>
</dbReference>
<keyword evidence="13" id="KW-1185">Reference proteome</keyword>
<name>A0A2T9YRY7_9FUNG</name>
<sequence length="305" mass="32778">MSSRSKVAVIGGGGNVGAAVAFSIIACGIHADVIIVDAAEKLAEGQALDIADASHLSPANCCVGTFKEAGDCDVIIITAGARQQPGEPRSKLLNRNYSIMKSIIDNIKPIKETAVFIVVSNPVDVLASVIQRLTKLPYNQVMGSGTFLDSARLRNNLSEKLKISSSSIHAYILGEHGDDQFVGWSSATVAGTPLLSYDAIKDLDLNEIEKDISRKAYEIIEAKGSTYYGIGLHVAYLTRAVLGDERKVIPVSTFIKQYDAYMSIPSIVGAKGAEPVEINLDDQEKEHLQHAAIKIKGMCDQLNYN</sequence>
<evidence type="ECO:0000259" key="11">
    <source>
        <dbReference type="Pfam" id="PF02866"/>
    </source>
</evidence>
<dbReference type="InterPro" id="IPR011304">
    <property type="entry name" value="L-lactate_DH"/>
</dbReference>
<dbReference type="OrthoDB" id="6270329at2759"/>
<organism evidence="12 13">
    <name type="scientific">Smittium simulii</name>
    <dbReference type="NCBI Taxonomy" id="133385"/>
    <lineage>
        <taxon>Eukaryota</taxon>
        <taxon>Fungi</taxon>
        <taxon>Fungi incertae sedis</taxon>
        <taxon>Zoopagomycota</taxon>
        <taxon>Kickxellomycotina</taxon>
        <taxon>Harpellomycetes</taxon>
        <taxon>Harpellales</taxon>
        <taxon>Legeriomycetaceae</taxon>
        <taxon>Smittium</taxon>
    </lineage>
</organism>
<dbReference type="InterPro" id="IPR022383">
    <property type="entry name" value="Lactate/malate_DH_C"/>
</dbReference>
<dbReference type="PROSITE" id="PS51257">
    <property type="entry name" value="PROKAR_LIPOPROTEIN"/>
    <property type="match status" value="1"/>
</dbReference>
<evidence type="ECO:0000256" key="4">
    <source>
        <dbReference type="ARBA" id="ARBA00023002"/>
    </source>
</evidence>
<feature type="binding site" evidence="8">
    <location>
        <position position="37"/>
    </location>
    <ligand>
        <name>NAD(+)</name>
        <dbReference type="ChEBI" id="CHEBI:57540"/>
    </ligand>
</feature>
<feature type="binding site" evidence="8">
    <location>
        <begin position="119"/>
        <end position="121"/>
    </location>
    <ligand>
        <name>NAD(+)</name>
        <dbReference type="ChEBI" id="CHEBI:57540"/>
    </ligand>
</feature>
<dbReference type="PANTHER" id="PTHR43128">
    <property type="entry name" value="L-2-HYDROXYCARBOXYLATE DEHYDROGENASE (NAD(P)(+))"/>
    <property type="match status" value="1"/>
</dbReference>
<dbReference type="GO" id="GO:0005737">
    <property type="term" value="C:cytoplasm"/>
    <property type="evidence" value="ECO:0007669"/>
    <property type="project" value="InterPro"/>
</dbReference>
<dbReference type="PIRSF" id="PIRSF000102">
    <property type="entry name" value="Lac_mal_DH"/>
    <property type="match status" value="1"/>
</dbReference>
<gene>
    <name evidence="12" type="ORF">BB561_002072</name>
</gene>
<dbReference type="InterPro" id="IPR001557">
    <property type="entry name" value="L-lactate/malate_DH"/>
</dbReference>
<dbReference type="GO" id="GO:0004459">
    <property type="term" value="F:L-lactate dehydrogenase (NAD+) activity"/>
    <property type="evidence" value="ECO:0007669"/>
    <property type="project" value="UniProtKB-EC"/>
</dbReference>
<dbReference type="PRINTS" id="PR00086">
    <property type="entry name" value="LLDHDRGNASE"/>
</dbReference>
<dbReference type="UniPathway" id="UPA00554">
    <property type="reaction ID" value="UER00611"/>
</dbReference>
<feature type="binding site" evidence="8">
    <location>
        <position position="96"/>
    </location>
    <ligand>
        <name>NAD(+)</name>
        <dbReference type="ChEBI" id="CHEBI:57540"/>
    </ligand>
</feature>
<evidence type="ECO:0000256" key="3">
    <source>
        <dbReference type="ARBA" id="ARBA00012967"/>
    </source>
</evidence>
<evidence type="ECO:0000313" key="12">
    <source>
        <dbReference type="EMBL" id="PVU95099.1"/>
    </source>
</evidence>
<feature type="binding site" evidence="8">
    <location>
        <begin position="11"/>
        <end position="17"/>
    </location>
    <ligand>
        <name>NAD(+)</name>
        <dbReference type="ChEBI" id="CHEBI:57540"/>
    </ligand>
</feature>
<proteinExistence type="inferred from homology"/>
<comment type="similarity">
    <text evidence="2">Belongs to the LDH/MDH superfamily. LDH family.</text>
</comment>
<dbReference type="GO" id="GO:0006089">
    <property type="term" value="P:lactate metabolic process"/>
    <property type="evidence" value="ECO:0007669"/>
    <property type="project" value="TreeGrafter"/>
</dbReference>
<dbReference type="EMBL" id="MBFR01000065">
    <property type="protein sequence ID" value="PVU95099.1"/>
    <property type="molecule type" value="Genomic_DNA"/>
</dbReference>
<keyword evidence="5 8" id="KW-0520">NAD</keyword>
<protein>
    <recommendedName>
        <fullName evidence="3">L-lactate dehydrogenase</fullName>
        <ecNumber evidence="3">1.1.1.27</ecNumber>
    </recommendedName>
</protein>
<comment type="catalytic activity">
    <reaction evidence="6">
        <text>(S)-lactate + NAD(+) = pyruvate + NADH + H(+)</text>
        <dbReference type="Rhea" id="RHEA:23444"/>
        <dbReference type="ChEBI" id="CHEBI:15361"/>
        <dbReference type="ChEBI" id="CHEBI:15378"/>
        <dbReference type="ChEBI" id="CHEBI:16651"/>
        <dbReference type="ChEBI" id="CHEBI:57540"/>
        <dbReference type="ChEBI" id="CHEBI:57945"/>
        <dbReference type="EC" id="1.1.1.27"/>
    </reaction>
</comment>
<evidence type="ECO:0000256" key="2">
    <source>
        <dbReference type="ARBA" id="ARBA00006054"/>
    </source>
</evidence>
<reference evidence="12 13" key="1">
    <citation type="journal article" date="2018" name="MBio">
        <title>Comparative Genomics Reveals the Core Gene Toolbox for the Fungus-Insect Symbiosis.</title>
        <authorList>
            <person name="Wang Y."/>
            <person name="Stata M."/>
            <person name="Wang W."/>
            <person name="Stajich J.E."/>
            <person name="White M.M."/>
            <person name="Moncalvo J.M."/>
        </authorList>
    </citation>
    <scope>NUCLEOTIDE SEQUENCE [LARGE SCALE GENOMIC DNA]</scope>
    <source>
        <strain evidence="12 13">SWE-8-4</strain>
    </source>
</reference>
<keyword evidence="4 9" id="KW-0560">Oxidoreductase</keyword>
<dbReference type="SUPFAM" id="SSF56327">
    <property type="entry name" value="LDH C-terminal domain-like"/>
    <property type="match status" value="1"/>
</dbReference>
<dbReference type="PANTHER" id="PTHR43128:SF16">
    <property type="entry name" value="L-LACTATE DEHYDROGENASE"/>
    <property type="match status" value="1"/>
</dbReference>
<feature type="domain" description="Lactate/malate dehydrogenase N-terminal" evidence="10">
    <location>
        <begin position="6"/>
        <end position="143"/>
    </location>
</feature>
<evidence type="ECO:0000256" key="5">
    <source>
        <dbReference type="ARBA" id="ARBA00023027"/>
    </source>
</evidence>
<dbReference type="Pfam" id="PF00056">
    <property type="entry name" value="Ldh_1_N"/>
    <property type="match status" value="1"/>
</dbReference>
<comment type="caution">
    <text evidence="12">The sequence shown here is derived from an EMBL/GenBank/DDBJ whole genome shotgun (WGS) entry which is preliminary data.</text>
</comment>
<feature type="active site" description="Proton acceptor" evidence="7">
    <location>
        <position position="176"/>
    </location>
</feature>
<dbReference type="Gene3D" id="3.90.110.10">
    <property type="entry name" value="Lactate dehydrogenase/glycoside hydrolase, family 4, C-terminal"/>
    <property type="match status" value="1"/>
</dbReference>
<comment type="pathway">
    <text evidence="1">Fermentation; pyruvate fermentation to lactate; (S)-lactate from pyruvate: step 1/1.</text>
</comment>
<dbReference type="InterPro" id="IPR036291">
    <property type="entry name" value="NAD(P)-bd_dom_sf"/>
</dbReference>
<evidence type="ECO:0000256" key="9">
    <source>
        <dbReference type="RuleBase" id="RU003369"/>
    </source>
</evidence>
<evidence type="ECO:0000256" key="8">
    <source>
        <dbReference type="PIRSR" id="PIRSR000102-3"/>
    </source>
</evidence>
<accession>A0A2T9YRY7</accession>
<evidence type="ECO:0000259" key="10">
    <source>
        <dbReference type="Pfam" id="PF00056"/>
    </source>
</evidence>
<dbReference type="AlphaFoldDB" id="A0A2T9YRY7"/>
<feature type="domain" description="Lactate/malate dehydrogenase C-terminal" evidence="11">
    <location>
        <begin position="146"/>
        <end position="296"/>
    </location>
</feature>
<dbReference type="InterPro" id="IPR015955">
    <property type="entry name" value="Lactate_DH/Glyco_Ohase_4_C"/>
</dbReference>
<evidence type="ECO:0000256" key="7">
    <source>
        <dbReference type="PIRSR" id="PIRSR000102-1"/>
    </source>
</evidence>
<dbReference type="NCBIfam" id="TIGR01771">
    <property type="entry name" value="L-LDH-NAD"/>
    <property type="match status" value="1"/>
</dbReference>
<evidence type="ECO:0000313" key="13">
    <source>
        <dbReference type="Proteomes" id="UP000245383"/>
    </source>
</evidence>
<dbReference type="STRING" id="133385.A0A2T9YRY7"/>
<dbReference type="Gene3D" id="3.40.50.720">
    <property type="entry name" value="NAD(P)-binding Rossmann-like Domain"/>
    <property type="match status" value="1"/>
</dbReference>
<dbReference type="Proteomes" id="UP000245383">
    <property type="component" value="Unassembled WGS sequence"/>
</dbReference>